<dbReference type="PaxDb" id="121845-A0A1S3DTV5"/>
<sequence length="239" mass="27765">MEQLALVPSVSKILVIWNNQAKSPPPVSKWPKISKSWTIIRTDENKLSKRFYPYAEIETEAVLSIDDDITMLTPDELEFGFEVWCEFPDRIVGFPSRINLFLFQIKTTYFMLLYKNGAAFYHKYWNYMYTAHMPTPIRTYVDSHMNCEDIAMNFLVAHITAKAPFIHSIRAHCTASGIEELLSESLRPTMEDIDRFDSNLRCDGSKKFEYGINFSESLRPTMEDIDRLDSNLRCDGSKN</sequence>
<keyword evidence="3" id="KW-0808">Transferase</keyword>
<comment type="similarity">
    <text evidence="2">Belongs to the glycosyltransferase 47 family.</text>
</comment>
<dbReference type="GeneID" id="103524568"/>
<keyword evidence="5" id="KW-1015">Disulfide bond</keyword>
<evidence type="ECO:0000256" key="4">
    <source>
        <dbReference type="ARBA" id="ARBA00023136"/>
    </source>
</evidence>
<comment type="subcellular location">
    <subcellularLocation>
        <location evidence="1">Endoplasmic reticulum membrane</location>
        <topology evidence="1">Single-pass type II membrane protein</topology>
    </subcellularLocation>
</comment>
<name>A0A1S3DTV5_DIACI</name>
<dbReference type="PANTHER" id="PTHR48261">
    <property type="entry name" value="ACETYLGLUCOSAMINYLTRANSFERASE"/>
    <property type="match status" value="1"/>
</dbReference>
<keyword evidence="7" id="KW-1185">Reference proteome</keyword>
<dbReference type="GO" id="GO:0016757">
    <property type="term" value="F:glycosyltransferase activity"/>
    <property type="evidence" value="ECO:0007669"/>
    <property type="project" value="InterPro"/>
</dbReference>
<dbReference type="KEGG" id="dci:103524568"/>
<dbReference type="SUPFAM" id="SSF53448">
    <property type="entry name" value="Nucleotide-diphospho-sugar transferases"/>
    <property type="match status" value="1"/>
</dbReference>
<organism evidence="7 8">
    <name type="scientific">Diaphorina citri</name>
    <name type="common">Asian citrus psyllid</name>
    <dbReference type="NCBI Taxonomy" id="121845"/>
    <lineage>
        <taxon>Eukaryota</taxon>
        <taxon>Metazoa</taxon>
        <taxon>Ecdysozoa</taxon>
        <taxon>Arthropoda</taxon>
        <taxon>Hexapoda</taxon>
        <taxon>Insecta</taxon>
        <taxon>Pterygota</taxon>
        <taxon>Neoptera</taxon>
        <taxon>Paraneoptera</taxon>
        <taxon>Hemiptera</taxon>
        <taxon>Sternorrhyncha</taxon>
        <taxon>Psylloidea</taxon>
        <taxon>Psyllidae</taxon>
        <taxon>Diaphorininae</taxon>
        <taxon>Diaphorina</taxon>
    </lineage>
</organism>
<dbReference type="Pfam" id="PF09258">
    <property type="entry name" value="Glyco_transf_64"/>
    <property type="match status" value="1"/>
</dbReference>
<evidence type="ECO:0000256" key="2">
    <source>
        <dbReference type="ARBA" id="ARBA00010271"/>
    </source>
</evidence>
<evidence type="ECO:0000256" key="1">
    <source>
        <dbReference type="ARBA" id="ARBA00004648"/>
    </source>
</evidence>
<dbReference type="Gene3D" id="3.90.550.10">
    <property type="entry name" value="Spore Coat Polysaccharide Biosynthesis Protein SpsA, Chain A"/>
    <property type="match status" value="1"/>
</dbReference>
<dbReference type="InterPro" id="IPR029044">
    <property type="entry name" value="Nucleotide-diphossugar_trans"/>
</dbReference>
<gene>
    <name evidence="8" type="primary">LOC103524568</name>
</gene>
<dbReference type="PANTHER" id="PTHR48261:SF5">
    <property type="entry name" value="EXOSTOSIN GLYCOSYLTRANSFERASE 2"/>
    <property type="match status" value="1"/>
</dbReference>
<proteinExistence type="inferred from homology"/>
<feature type="domain" description="Glycosyl transferase 64" evidence="6">
    <location>
        <begin position="3"/>
        <end position="169"/>
    </location>
</feature>
<evidence type="ECO:0000259" key="6">
    <source>
        <dbReference type="Pfam" id="PF09258"/>
    </source>
</evidence>
<evidence type="ECO:0000256" key="3">
    <source>
        <dbReference type="ARBA" id="ARBA00022679"/>
    </source>
</evidence>
<reference evidence="8" key="1">
    <citation type="submission" date="2025-08" db="UniProtKB">
        <authorList>
            <consortium name="RefSeq"/>
        </authorList>
    </citation>
    <scope>IDENTIFICATION</scope>
</reference>
<dbReference type="AlphaFoldDB" id="A0A1S3DTV5"/>
<evidence type="ECO:0000313" key="8">
    <source>
        <dbReference type="RefSeq" id="XP_008487817.1"/>
    </source>
</evidence>
<evidence type="ECO:0000313" key="7">
    <source>
        <dbReference type="Proteomes" id="UP000079169"/>
    </source>
</evidence>
<dbReference type="GO" id="GO:0005789">
    <property type="term" value="C:endoplasmic reticulum membrane"/>
    <property type="evidence" value="ECO:0007669"/>
    <property type="project" value="UniProtKB-SubCell"/>
</dbReference>
<accession>A0A1S3DTV5</accession>
<dbReference type="InterPro" id="IPR004263">
    <property type="entry name" value="Exostosin"/>
</dbReference>
<dbReference type="RefSeq" id="XP_008487817.1">
    <property type="nucleotide sequence ID" value="XM_008489595.1"/>
</dbReference>
<dbReference type="InterPro" id="IPR015338">
    <property type="entry name" value="GT64_dom"/>
</dbReference>
<protein>
    <submittedName>
        <fullName evidence="8">Exostosin-2-like</fullName>
    </submittedName>
</protein>
<dbReference type="STRING" id="121845.A0A1S3DTV5"/>
<dbReference type="GO" id="GO:1901135">
    <property type="term" value="P:carbohydrate derivative metabolic process"/>
    <property type="evidence" value="ECO:0007669"/>
    <property type="project" value="UniProtKB-ARBA"/>
</dbReference>
<dbReference type="Proteomes" id="UP000079169">
    <property type="component" value="Unplaced"/>
</dbReference>
<evidence type="ECO:0000256" key="5">
    <source>
        <dbReference type="ARBA" id="ARBA00023157"/>
    </source>
</evidence>
<keyword evidence="4" id="KW-0472">Membrane</keyword>